<dbReference type="SMART" id="SM00220">
    <property type="entry name" value="S_TKc"/>
    <property type="match status" value="1"/>
</dbReference>
<dbReference type="AlphaFoldDB" id="A0A1U8HEI2"/>
<dbReference type="Gramene" id="PHT75710">
    <property type="protein sequence ID" value="PHT75710"/>
    <property type="gene ID" value="T459_19232"/>
</dbReference>
<dbReference type="InterPro" id="IPR011009">
    <property type="entry name" value="Kinase-like_dom_sf"/>
</dbReference>
<dbReference type="PANTHER" id="PTHR24056:SF526">
    <property type="entry name" value="PROTEIN KINASE DOMAIN-CONTAINING PROTEIN"/>
    <property type="match status" value="1"/>
</dbReference>
<dbReference type="GO" id="GO:0004672">
    <property type="term" value="F:protein kinase activity"/>
    <property type="evidence" value="ECO:0007669"/>
    <property type="project" value="InterPro"/>
</dbReference>
<keyword evidence="5" id="KW-1185">Reference proteome</keyword>
<evidence type="ECO:0000259" key="3">
    <source>
        <dbReference type="PROSITE" id="PS50011"/>
    </source>
</evidence>
<dbReference type="PANTHER" id="PTHR24056">
    <property type="entry name" value="CELL DIVISION PROTEIN KINASE"/>
    <property type="match status" value="1"/>
</dbReference>
<dbReference type="Pfam" id="PF00069">
    <property type="entry name" value="Pkinase"/>
    <property type="match status" value="1"/>
</dbReference>
<evidence type="ECO:0000256" key="2">
    <source>
        <dbReference type="ARBA" id="ARBA00022840"/>
    </source>
</evidence>
<dbReference type="InterPro" id="IPR050108">
    <property type="entry name" value="CDK"/>
</dbReference>
<evidence type="ECO:0000313" key="5">
    <source>
        <dbReference type="Proteomes" id="UP000222542"/>
    </source>
</evidence>
<dbReference type="OMA" id="NINEFLW"/>
<comment type="caution">
    <text evidence="4">The sequence shown here is derived from an EMBL/GenBank/DDBJ whole genome shotgun (WGS) entry which is preliminary data.</text>
</comment>
<evidence type="ECO:0000256" key="1">
    <source>
        <dbReference type="ARBA" id="ARBA00022741"/>
    </source>
</evidence>
<organism evidence="4 5">
    <name type="scientific">Capsicum annuum</name>
    <name type="common">Capsicum pepper</name>
    <dbReference type="NCBI Taxonomy" id="4072"/>
    <lineage>
        <taxon>Eukaryota</taxon>
        <taxon>Viridiplantae</taxon>
        <taxon>Streptophyta</taxon>
        <taxon>Embryophyta</taxon>
        <taxon>Tracheophyta</taxon>
        <taxon>Spermatophyta</taxon>
        <taxon>Magnoliopsida</taxon>
        <taxon>eudicotyledons</taxon>
        <taxon>Gunneridae</taxon>
        <taxon>Pentapetalae</taxon>
        <taxon>asterids</taxon>
        <taxon>lamiids</taxon>
        <taxon>Solanales</taxon>
        <taxon>Solanaceae</taxon>
        <taxon>Solanoideae</taxon>
        <taxon>Capsiceae</taxon>
        <taxon>Capsicum</taxon>
    </lineage>
</organism>
<accession>A0A1U8HEI2</accession>
<feature type="domain" description="Protein kinase" evidence="3">
    <location>
        <begin position="1"/>
        <end position="134"/>
    </location>
</feature>
<dbReference type="GO" id="GO:0005524">
    <property type="term" value="F:ATP binding"/>
    <property type="evidence" value="ECO:0007669"/>
    <property type="project" value="UniProtKB-KW"/>
</dbReference>
<dbReference type="EMBL" id="AYRZ02000007">
    <property type="protein sequence ID" value="PHT75710.1"/>
    <property type="molecule type" value="Genomic_DNA"/>
</dbReference>
<keyword evidence="2" id="KW-0067">ATP-binding</keyword>
<gene>
    <name evidence="4" type="ORF">T459_19232</name>
</gene>
<dbReference type="PROSITE" id="PS50011">
    <property type="entry name" value="PROTEIN_KINASE_DOM"/>
    <property type="match status" value="1"/>
</dbReference>
<dbReference type="SUPFAM" id="SSF56112">
    <property type="entry name" value="Protein kinase-like (PK-like)"/>
    <property type="match status" value="1"/>
</dbReference>
<reference evidence="4 5" key="1">
    <citation type="journal article" date="2014" name="Nat. Genet.">
        <title>Genome sequence of the hot pepper provides insights into the evolution of pungency in Capsicum species.</title>
        <authorList>
            <person name="Kim S."/>
            <person name="Park M."/>
            <person name="Yeom S.I."/>
            <person name="Kim Y.M."/>
            <person name="Lee J.M."/>
            <person name="Lee H.A."/>
            <person name="Seo E."/>
            <person name="Choi J."/>
            <person name="Cheong K."/>
            <person name="Kim K.T."/>
            <person name="Jung K."/>
            <person name="Lee G.W."/>
            <person name="Oh S.K."/>
            <person name="Bae C."/>
            <person name="Kim S.B."/>
            <person name="Lee H.Y."/>
            <person name="Kim S.Y."/>
            <person name="Kim M.S."/>
            <person name="Kang B.C."/>
            <person name="Jo Y.D."/>
            <person name="Yang H.B."/>
            <person name="Jeong H.J."/>
            <person name="Kang W.H."/>
            <person name="Kwon J.K."/>
            <person name="Shin C."/>
            <person name="Lim J.Y."/>
            <person name="Park J.H."/>
            <person name="Huh J.H."/>
            <person name="Kim J.S."/>
            <person name="Kim B.D."/>
            <person name="Cohen O."/>
            <person name="Paran I."/>
            <person name="Suh M.C."/>
            <person name="Lee S.B."/>
            <person name="Kim Y.K."/>
            <person name="Shin Y."/>
            <person name="Noh S.J."/>
            <person name="Park J."/>
            <person name="Seo Y.S."/>
            <person name="Kwon S.Y."/>
            <person name="Kim H.A."/>
            <person name="Park J.M."/>
            <person name="Kim H.J."/>
            <person name="Choi S.B."/>
            <person name="Bosland P.W."/>
            <person name="Reeves G."/>
            <person name="Jo S.H."/>
            <person name="Lee B.W."/>
            <person name="Cho H.T."/>
            <person name="Choi H.S."/>
            <person name="Lee M.S."/>
            <person name="Yu Y."/>
            <person name="Do Choi Y."/>
            <person name="Park B.S."/>
            <person name="van Deynze A."/>
            <person name="Ashrafi H."/>
            <person name="Hill T."/>
            <person name="Kim W.T."/>
            <person name="Pai H.S."/>
            <person name="Ahn H.K."/>
            <person name="Yeam I."/>
            <person name="Giovannoni J.J."/>
            <person name="Rose J.K."/>
            <person name="Sorensen I."/>
            <person name="Lee S.J."/>
            <person name="Kim R.W."/>
            <person name="Choi I.Y."/>
            <person name="Choi B.S."/>
            <person name="Lim J.S."/>
            <person name="Lee Y.H."/>
            <person name="Choi D."/>
        </authorList>
    </citation>
    <scope>NUCLEOTIDE SEQUENCE [LARGE SCALE GENOMIC DNA]</scope>
    <source>
        <strain evidence="5">cv. CM334</strain>
    </source>
</reference>
<proteinExistence type="predicted"/>
<keyword evidence="1" id="KW-0547">Nucleotide-binding</keyword>
<dbReference type="InterPro" id="IPR000719">
    <property type="entry name" value="Prot_kinase_dom"/>
</dbReference>
<dbReference type="STRING" id="4072.A0A1U8HEI2"/>
<dbReference type="Gene3D" id="1.10.510.10">
    <property type="entry name" value="Transferase(Phosphotransferase) domain 1"/>
    <property type="match status" value="1"/>
</dbReference>
<dbReference type="Proteomes" id="UP000222542">
    <property type="component" value="Unassembled WGS sequence"/>
</dbReference>
<evidence type="ECO:0000313" key="4">
    <source>
        <dbReference type="EMBL" id="PHT75710.1"/>
    </source>
</evidence>
<sequence length="134" mass="15099">MSCSLDLGFDCMEYDLKGIQEQNGVKFSEPDIKCYTFQLLKGLDYCHSLGILHHDVITANLLVDKDGILKITDFRLSTYFYPEQSMPLTSKIVTLWYRPLELLLGSNSNGVGVYLWSVGCVLGELYTGQANCAW</sequence>
<reference evidence="4 5" key="2">
    <citation type="journal article" date="2017" name="Genome Biol.">
        <title>New reference genome sequences of hot pepper reveal the massive evolution of plant disease-resistance genes by retroduplication.</title>
        <authorList>
            <person name="Kim S."/>
            <person name="Park J."/>
            <person name="Yeom S.I."/>
            <person name="Kim Y.M."/>
            <person name="Seo E."/>
            <person name="Kim K.T."/>
            <person name="Kim M.S."/>
            <person name="Lee J.M."/>
            <person name="Cheong K."/>
            <person name="Shin H.S."/>
            <person name="Kim S.B."/>
            <person name="Han K."/>
            <person name="Lee J."/>
            <person name="Park M."/>
            <person name="Lee H.A."/>
            <person name="Lee H.Y."/>
            <person name="Lee Y."/>
            <person name="Oh S."/>
            <person name="Lee J.H."/>
            <person name="Choi E."/>
            <person name="Choi E."/>
            <person name="Lee S.E."/>
            <person name="Jeon J."/>
            <person name="Kim H."/>
            <person name="Choi G."/>
            <person name="Song H."/>
            <person name="Lee J."/>
            <person name="Lee S.C."/>
            <person name="Kwon J.K."/>
            <person name="Lee H.Y."/>
            <person name="Koo N."/>
            <person name="Hong Y."/>
            <person name="Kim R.W."/>
            <person name="Kang W.H."/>
            <person name="Huh J.H."/>
            <person name="Kang B.C."/>
            <person name="Yang T.J."/>
            <person name="Lee Y.H."/>
            <person name="Bennetzen J.L."/>
            <person name="Choi D."/>
        </authorList>
    </citation>
    <scope>NUCLEOTIDE SEQUENCE [LARGE SCALE GENOMIC DNA]</scope>
    <source>
        <strain evidence="5">cv. CM334</strain>
    </source>
</reference>
<protein>
    <recommendedName>
        <fullName evidence="3">Protein kinase domain-containing protein</fullName>
    </recommendedName>
</protein>
<name>A0A1U8HEI2_CAPAN</name>
<dbReference type="SMR" id="A0A1U8HEI2"/>